<evidence type="ECO:0000313" key="2">
    <source>
        <dbReference type="Proteomes" id="UP000001307"/>
    </source>
</evidence>
<evidence type="ECO:0000313" key="1">
    <source>
        <dbReference type="EMBL" id="CBY08420.1"/>
    </source>
</evidence>
<dbReference type="OrthoDB" id="10454119at2759"/>
<name>E4XA98_OIKDI</name>
<dbReference type="EMBL" id="FN653031">
    <property type="protein sequence ID" value="CBY08420.1"/>
    <property type="molecule type" value="Genomic_DNA"/>
</dbReference>
<reference evidence="1" key="1">
    <citation type="journal article" date="2010" name="Science">
        <title>Plasticity of animal genome architecture unmasked by rapid evolution of a pelagic tunicate.</title>
        <authorList>
            <person name="Denoeud F."/>
            <person name="Henriet S."/>
            <person name="Mungpakdee S."/>
            <person name="Aury J.M."/>
            <person name="Da Silva C."/>
            <person name="Brinkmann H."/>
            <person name="Mikhaleva J."/>
            <person name="Olsen L.C."/>
            <person name="Jubin C."/>
            <person name="Canestro C."/>
            <person name="Bouquet J.M."/>
            <person name="Danks G."/>
            <person name="Poulain J."/>
            <person name="Campsteijn C."/>
            <person name="Adamski M."/>
            <person name="Cross I."/>
            <person name="Yadetie F."/>
            <person name="Muffato M."/>
            <person name="Louis A."/>
            <person name="Butcher S."/>
            <person name="Tsagkogeorga G."/>
            <person name="Konrad A."/>
            <person name="Singh S."/>
            <person name="Jensen M.F."/>
            <person name="Cong E.H."/>
            <person name="Eikeseth-Otteraa H."/>
            <person name="Noel B."/>
            <person name="Anthouard V."/>
            <person name="Porcel B.M."/>
            <person name="Kachouri-Lafond R."/>
            <person name="Nishino A."/>
            <person name="Ugolini M."/>
            <person name="Chourrout P."/>
            <person name="Nishida H."/>
            <person name="Aasland R."/>
            <person name="Huzurbazar S."/>
            <person name="Westhof E."/>
            <person name="Delsuc F."/>
            <person name="Lehrach H."/>
            <person name="Reinhardt R."/>
            <person name="Weissenbach J."/>
            <person name="Roy S.W."/>
            <person name="Artiguenave F."/>
            <person name="Postlethwait J.H."/>
            <person name="Manak J.R."/>
            <person name="Thompson E.M."/>
            <person name="Jaillon O."/>
            <person name="Du Pasquier L."/>
            <person name="Boudinot P."/>
            <person name="Liberles D.A."/>
            <person name="Volff J.N."/>
            <person name="Philippe H."/>
            <person name="Lenhard B."/>
            <person name="Roest Crollius H."/>
            <person name="Wincker P."/>
            <person name="Chourrout D."/>
        </authorList>
    </citation>
    <scope>NUCLEOTIDE SEQUENCE [LARGE SCALE GENOMIC DNA]</scope>
</reference>
<organism evidence="1">
    <name type="scientific">Oikopleura dioica</name>
    <name type="common">Tunicate</name>
    <dbReference type="NCBI Taxonomy" id="34765"/>
    <lineage>
        <taxon>Eukaryota</taxon>
        <taxon>Metazoa</taxon>
        <taxon>Chordata</taxon>
        <taxon>Tunicata</taxon>
        <taxon>Appendicularia</taxon>
        <taxon>Copelata</taxon>
        <taxon>Oikopleuridae</taxon>
        <taxon>Oikopleura</taxon>
    </lineage>
</organism>
<accession>E4XA98</accession>
<gene>
    <name evidence="1" type="ORF">GSOID_T00004988001</name>
</gene>
<proteinExistence type="predicted"/>
<dbReference type="Proteomes" id="UP000001307">
    <property type="component" value="Unassembled WGS sequence"/>
</dbReference>
<dbReference type="AlphaFoldDB" id="E4XA98"/>
<keyword evidence="2" id="KW-1185">Reference proteome</keyword>
<sequence length="374" mass="43785">MTDNLIRYWRNLHRVFNYSYITSPPTLPNQNPQCVEAPNFSTDQWCHLSFIRFYKVINSDPNQRIRRLHDEMQGFCETDKIPISLPKGINDHLVSSIKVRPYSIGFSPNSKSKFDGKWSLINKEFEDLAACTELVRSGDDNHKHCIAKSRLQSLNNIICCHSYRANYSRKSFIHELANLSKSRQFDVEMRMTADQVERYHTSNIRKDVTDQTPRDLEYSITVRNTGSKEIYVSLPKRWTDGIQQPQSDSFSCDSCRIFQRLQPKEVSKELVYSHEDNIQLENLVRKFYDRPCSLTLHEKEESSSVLVLLDWNKMGEKHIVQEKMEPLDPSNPSYDGLFVFTGSFHQLEYFLLQNTKTRQFIENLNQTNSKTTSN</sequence>
<protein>
    <submittedName>
        <fullName evidence="1">Uncharacterized protein</fullName>
    </submittedName>
</protein>
<dbReference type="InParanoid" id="E4XA98"/>